<dbReference type="AlphaFoldDB" id="A0A0D3HAF6"/>
<dbReference type="eggNOG" id="ENOG502R3E6">
    <property type="taxonomic scope" value="Eukaryota"/>
</dbReference>
<dbReference type="EnsemblPlants" id="OBART10G00150.1">
    <property type="protein sequence ID" value="OBART10G00150.1"/>
    <property type="gene ID" value="OBART10G00150"/>
</dbReference>
<keyword evidence="2" id="KW-1185">Reference proteome</keyword>
<dbReference type="PaxDb" id="65489-OBART10G00150.1"/>
<organism evidence="1">
    <name type="scientific">Oryza barthii</name>
    <dbReference type="NCBI Taxonomy" id="65489"/>
    <lineage>
        <taxon>Eukaryota</taxon>
        <taxon>Viridiplantae</taxon>
        <taxon>Streptophyta</taxon>
        <taxon>Embryophyta</taxon>
        <taxon>Tracheophyta</taxon>
        <taxon>Spermatophyta</taxon>
        <taxon>Magnoliopsida</taxon>
        <taxon>Liliopsida</taxon>
        <taxon>Poales</taxon>
        <taxon>Poaceae</taxon>
        <taxon>BOP clade</taxon>
        <taxon>Oryzoideae</taxon>
        <taxon>Oryzeae</taxon>
        <taxon>Oryzinae</taxon>
        <taxon>Oryza</taxon>
    </lineage>
</organism>
<protein>
    <submittedName>
        <fullName evidence="1">Uncharacterized protein</fullName>
    </submittedName>
</protein>
<reference evidence="1" key="1">
    <citation type="journal article" date="2009" name="Rice">
        <title>De Novo Next Generation Sequencing of Plant Genomes.</title>
        <authorList>
            <person name="Rounsley S."/>
            <person name="Marri P.R."/>
            <person name="Yu Y."/>
            <person name="He R."/>
            <person name="Sisneros N."/>
            <person name="Goicoechea J.L."/>
            <person name="Lee S.J."/>
            <person name="Angelova A."/>
            <person name="Kudrna D."/>
            <person name="Luo M."/>
            <person name="Affourtit J."/>
            <person name="Desany B."/>
            <person name="Knight J."/>
            <person name="Niazi F."/>
            <person name="Egholm M."/>
            <person name="Wing R.A."/>
        </authorList>
    </citation>
    <scope>NUCLEOTIDE SEQUENCE [LARGE SCALE GENOMIC DNA]</scope>
    <source>
        <strain evidence="1">cv. IRGC 105608</strain>
    </source>
</reference>
<name>A0A0D3HAF6_9ORYZ</name>
<accession>A0A0D3HAF6</accession>
<dbReference type="Proteomes" id="UP000026960">
    <property type="component" value="Chromosome 10"/>
</dbReference>
<evidence type="ECO:0000313" key="1">
    <source>
        <dbReference type="EnsemblPlants" id="OBART10G00150.1"/>
    </source>
</evidence>
<dbReference type="STRING" id="65489.A0A0D3HAF6"/>
<proteinExistence type="predicted"/>
<evidence type="ECO:0000313" key="2">
    <source>
        <dbReference type="Proteomes" id="UP000026960"/>
    </source>
</evidence>
<reference evidence="1" key="2">
    <citation type="submission" date="2015-03" db="UniProtKB">
        <authorList>
            <consortium name="EnsemblPlants"/>
        </authorList>
    </citation>
    <scope>IDENTIFICATION</scope>
</reference>
<dbReference type="HOGENOM" id="CLU_1153211_0_0_1"/>
<dbReference type="Gramene" id="OBART10G00150.1">
    <property type="protein sequence ID" value="OBART10G00150.1"/>
    <property type="gene ID" value="OBART10G00150"/>
</dbReference>
<sequence>MDAEIRSGFKSQVEIESYHDGLELLGTLDLLELGLEATSSPLLLDAALFAFCTREAARTGIEAAAPPLTSSSRSRMQAAELPLAVGSKEETTLKCGMEVGITSPTSGKMVALGTIQKTDRNAISIDGKALNDCVDILVNAVFNQHTILPRANGMINILGNAQARCIPWPRENLIHPNGKALYSKVLTAVRHISSDQGDISAPRRQIHDLTYKENIGHEDVHSRTRSLGKAQRWFLKCYQVQ</sequence>